<evidence type="ECO:0000256" key="1">
    <source>
        <dbReference type="SAM" id="Phobius"/>
    </source>
</evidence>
<dbReference type="STRING" id="771875.Ferpe_0592"/>
<dbReference type="Proteomes" id="UP000007384">
    <property type="component" value="Chromosome"/>
</dbReference>
<evidence type="ECO:0000313" key="3">
    <source>
        <dbReference type="EMBL" id="AFG34722.1"/>
    </source>
</evidence>
<dbReference type="EMBL" id="CP003260">
    <property type="protein sequence ID" value="AFG34722.1"/>
    <property type="molecule type" value="Genomic_DNA"/>
</dbReference>
<dbReference type="InterPro" id="IPR003675">
    <property type="entry name" value="Rce1/LyrA-like_dom"/>
</dbReference>
<feature type="transmembrane region" description="Helical" evidence="1">
    <location>
        <begin position="343"/>
        <end position="360"/>
    </location>
</feature>
<feature type="transmembrane region" description="Helical" evidence="1">
    <location>
        <begin position="366"/>
        <end position="384"/>
    </location>
</feature>
<dbReference type="Pfam" id="PF02517">
    <property type="entry name" value="Rce1-like"/>
    <property type="match status" value="1"/>
</dbReference>
<feature type="transmembrane region" description="Helical" evidence="1">
    <location>
        <begin position="184"/>
        <end position="205"/>
    </location>
</feature>
<reference evidence="3" key="1">
    <citation type="submission" date="2012-03" db="EMBL/GenBank/DDBJ databases">
        <title>Complete sequence of Fervidobacterium pennivorans DSM 9078.</title>
        <authorList>
            <consortium name="US DOE Joint Genome Institute"/>
            <person name="Lucas S."/>
            <person name="Han J."/>
            <person name="Lapidus A."/>
            <person name="Cheng J.-F."/>
            <person name="Goodwin L."/>
            <person name="Pitluck S."/>
            <person name="Peters L."/>
            <person name="Ovchinnikova G."/>
            <person name="Lu M."/>
            <person name="Detter J.C."/>
            <person name="Han C."/>
            <person name="Tapia R."/>
            <person name="Land M."/>
            <person name="Hauser L."/>
            <person name="Kyrpides N."/>
            <person name="Ivanova N."/>
            <person name="Pagani I."/>
            <person name="Noll K.M."/>
            <person name="Woyke T."/>
        </authorList>
    </citation>
    <scope>NUCLEOTIDE SEQUENCE</scope>
    <source>
        <strain evidence="3">DSM 9078</strain>
    </source>
</reference>
<sequence length="391" mass="45693">MNSNREVSVDALESLKKNIIYTFVIFILLTYFSKLNRFSENFSENNFFLEFALVLLEEFIFRVKLYTYLKRNNSAMFSAVVSSIIFSLAHIQYYPNFILLLHLFIHGFGLTVVYDFTNSILIISLMHFLNNNFLLFLPDNSFSALFSTSQVVYFIMAIFIVYFSVKKTPVTLESFKLSLKSRKISNLITNMIFQIPYILLPTSIILSSTQNYDEKKVDLIICLYLISAVIFCFLFHFIGTTQIKRTLVTYSYINLLYFCSLFVLRTFSPRSFYLELIFMYTLPYLILLKDNVIPKLERILIIISSTTVFSIGIIQKATAFEILLVVSLVLILLIRVSDTLYNFLAFSISSLITNFCPANFSLSFIAFWRVYLYIIILLFSIRYYKLYHGEN</sequence>
<keyword evidence="1" id="KW-0812">Transmembrane</keyword>
<feature type="transmembrane region" description="Helical" evidence="1">
    <location>
        <begin position="247"/>
        <end position="264"/>
    </location>
</feature>
<dbReference type="OrthoDB" id="158986at2"/>
<organism evidence="3 4">
    <name type="scientific">Fervidobacterium pennivorans (strain DSM 9078 / Ven5)</name>
    <dbReference type="NCBI Taxonomy" id="771875"/>
    <lineage>
        <taxon>Bacteria</taxon>
        <taxon>Thermotogati</taxon>
        <taxon>Thermotogota</taxon>
        <taxon>Thermotogae</taxon>
        <taxon>Thermotogales</taxon>
        <taxon>Fervidobacteriaceae</taxon>
        <taxon>Fervidobacterium</taxon>
    </lineage>
</organism>
<keyword evidence="3" id="KW-0645">Protease</keyword>
<name>H9UB29_FERPD</name>
<feature type="transmembrane region" description="Helical" evidence="1">
    <location>
        <begin position="18"/>
        <end position="35"/>
    </location>
</feature>
<keyword evidence="3" id="KW-0378">Hydrolase</keyword>
<keyword evidence="1" id="KW-1133">Transmembrane helix</keyword>
<accession>H9UB29</accession>
<feature type="transmembrane region" description="Helical" evidence="1">
    <location>
        <begin position="320"/>
        <end position="336"/>
    </location>
</feature>
<keyword evidence="1" id="KW-0472">Membrane</keyword>
<dbReference type="eggNOG" id="COG1266">
    <property type="taxonomic scope" value="Bacteria"/>
</dbReference>
<evidence type="ECO:0000259" key="2">
    <source>
        <dbReference type="Pfam" id="PF02517"/>
    </source>
</evidence>
<dbReference type="GO" id="GO:0006508">
    <property type="term" value="P:proteolysis"/>
    <property type="evidence" value="ECO:0007669"/>
    <property type="project" value="UniProtKB-KW"/>
</dbReference>
<feature type="domain" description="CAAX prenyl protease 2/Lysostaphin resistance protein A-like" evidence="2">
    <location>
        <begin position="52"/>
        <end position="131"/>
    </location>
</feature>
<feature type="transmembrane region" description="Helical" evidence="1">
    <location>
        <begin position="217"/>
        <end position="235"/>
    </location>
</feature>
<gene>
    <name evidence="3" type="ordered locus">Ferpe_0592</name>
</gene>
<keyword evidence="4" id="KW-1185">Reference proteome</keyword>
<feature type="transmembrane region" description="Helical" evidence="1">
    <location>
        <begin position="141"/>
        <end position="163"/>
    </location>
</feature>
<feature type="transmembrane region" description="Helical" evidence="1">
    <location>
        <begin position="75"/>
        <end position="91"/>
    </location>
</feature>
<dbReference type="RefSeq" id="WP_014451187.1">
    <property type="nucleotide sequence ID" value="NC_017095.1"/>
</dbReference>
<dbReference type="GO" id="GO:0004175">
    <property type="term" value="F:endopeptidase activity"/>
    <property type="evidence" value="ECO:0007669"/>
    <property type="project" value="UniProtKB-ARBA"/>
</dbReference>
<dbReference type="GO" id="GO:0080120">
    <property type="term" value="P:CAAX-box protein maturation"/>
    <property type="evidence" value="ECO:0007669"/>
    <property type="project" value="UniProtKB-ARBA"/>
</dbReference>
<proteinExistence type="predicted"/>
<evidence type="ECO:0000313" key="4">
    <source>
        <dbReference type="Proteomes" id="UP000007384"/>
    </source>
</evidence>
<dbReference type="HOGENOM" id="CLU_705459_0_0_0"/>
<dbReference type="PATRIC" id="fig|771875.3.peg.605"/>
<feature type="transmembrane region" description="Helical" evidence="1">
    <location>
        <begin position="103"/>
        <end position="129"/>
    </location>
</feature>
<dbReference type="KEGG" id="fpe:Ferpe_0592"/>
<protein>
    <submittedName>
        <fullName evidence="3">CAAX amino terminal protease family</fullName>
    </submittedName>
</protein>
<dbReference type="AlphaFoldDB" id="H9UB29"/>